<organism evidence="2 3">
    <name type="scientific">Paenochrobactrum glaciei</name>
    <dbReference type="NCBI Taxonomy" id="486407"/>
    <lineage>
        <taxon>Bacteria</taxon>
        <taxon>Pseudomonadati</taxon>
        <taxon>Pseudomonadota</taxon>
        <taxon>Alphaproteobacteria</taxon>
        <taxon>Hyphomicrobiales</taxon>
        <taxon>Brucellaceae</taxon>
        <taxon>Paenochrobactrum</taxon>
    </lineage>
</organism>
<dbReference type="SUPFAM" id="SSF55729">
    <property type="entry name" value="Acyl-CoA N-acyltransferases (Nat)"/>
    <property type="match status" value="1"/>
</dbReference>
<dbReference type="PROSITE" id="PS51186">
    <property type="entry name" value="GNAT"/>
    <property type="match status" value="1"/>
</dbReference>
<proteinExistence type="predicted"/>
<evidence type="ECO:0000313" key="2">
    <source>
        <dbReference type="EMBL" id="GAA0608916.1"/>
    </source>
</evidence>
<keyword evidence="3" id="KW-1185">Reference proteome</keyword>
<feature type="domain" description="N-acetyltransferase" evidence="1">
    <location>
        <begin position="7"/>
        <end position="166"/>
    </location>
</feature>
<evidence type="ECO:0000259" key="1">
    <source>
        <dbReference type="PROSITE" id="PS51186"/>
    </source>
</evidence>
<comment type="caution">
    <text evidence="2">The sequence shown here is derived from an EMBL/GenBank/DDBJ whole genome shotgun (WGS) entry which is preliminary data.</text>
</comment>
<evidence type="ECO:0000313" key="3">
    <source>
        <dbReference type="Proteomes" id="UP001424441"/>
    </source>
</evidence>
<dbReference type="Gene3D" id="3.40.630.30">
    <property type="match status" value="1"/>
</dbReference>
<dbReference type="InterPro" id="IPR000182">
    <property type="entry name" value="GNAT_dom"/>
</dbReference>
<accession>A0ABN1GD39</accession>
<dbReference type="Pfam" id="PF00583">
    <property type="entry name" value="Acetyltransf_1"/>
    <property type="match status" value="1"/>
</dbReference>
<dbReference type="Proteomes" id="UP001424441">
    <property type="component" value="Unassembled WGS sequence"/>
</dbReference>
<protein>
    <submittedName>
        <fullName evidence="2">GNAT family N-acetyltransferase</fullName>
    </submittedName>
</protein>
<dbReference type="InterPro" id="IPR016181">
    <property type="entry name" value="Acyl_CoA_acyltransferase"/>
</dbReference>
<reference evidence="2 3" key="1">
    <citation type="journal article" date="2019" name="Int. J. Syst. Evol. Microbiol.">
        <title>The Global Catalogue of Microorganisms (GCM) 10K type strain sequencing project: providing services to taxonomists for standard genome sequencing and annotation.</title>
        <authorList>
            <consortium name="The Broad Institute Genomics Platform"/>
            <consortium name="The Broad Institute Genome Sequencing Center for Infectious Disease"/>
            <person name="Wu L."/>
            <person name="Ma J."/>
        </authorList>
    </citation>
    <scope>NUCLEOTIDE SEQUENCE [LARGE SCALE GENOMIC DNA]</scope>
    <source>
        <strain evidence="2 3">JCM 15115</strain>
    </source>
</reference>
<dbReference type="EMBL" id="BAAADE010000005">
    <property type="protein sequence ID" value="GAA0608916.1"/>
    <property type="molecule type" value="Genomic_DNA"/>
</dbReference>
<sequence length="168" mass="18780">MNQFVWRNMRDTDVSAVTEVGNIVHPAFPEDRSVFQDRFELYPAGCFVLENDNNIVGYGISHPWALNEAPALNSLLQVLPQAASSYYLHDVALTEKARSGGNASKLLKLMVQQAQDDGFDAMALVAVNGSRPFWERQGFSVRDVATLAEKLKSYSDDAHYMVRLLNNI</sequence>
<name>A0ABN1GD39_9HYPH</name>
<dbReference type="CDD" id="cd04301">
    <property type="entry name" value="NAT_SF"/>
    <property type="match status" value="1"/>
</dbReference>
<gene>
    <name evidence="2" type="ORF">GCM10008943_25660</name>
</gene>